<evidence type="ECO:0000313" key="2">
    <source>
        <dbReference type="Proteomes" id="UP001159427"/>
    </source>
</evidence>
<name>A0ABN8LFZ4_9CNID</name>
<comment type="caution">
    <text evidence="1">The sequence shown here is derived from an EMBL/GenBank/DDBJ whole genome shotgun (WGS) entry which is preliminary data.</text>
</comment>
<organism evidence="1 2">
    <name type="scientific">Porites evermanni</name>
    <dbReference type="NCBI Taxonomy" id="104178"/>
    <lineage>
        <taxon>Eukaryota</taxon>
        <taxon>Metazoa</taxon>
        <taxon>Cnidaria</taxon>
        <taxon>Anthozoa</taxon>
        <taxon>Hexacorallia</taxon>
        <taxon>Scleractinia</taxon>
        <taxon>Fungiina</taxon>
        <taxon>Poritidae</taxon>
        <taxon>Porites</taxon>
    </lineage>
</organism>
<keyword evidence="2" id="KW-1185">Reference proteome</keyword>
<reference evidence="1 2" key="1">
    <citation type="submission" date="2022-05" db="EMBL/GenBank/DDBJ databases">
        <authorList>
            <consortium name="Genoscope - CEA"/>
            <person name="William W."/>
        </authorList>
    </citation>
    <scope>NUCLEOTIDE SEQUENCE [LARGE SCALE GENOMIC DNA]</scope>
</reference>
<protein>
    <submittedName>
        <fullName evidence="1">Uncharacterized protein</fullName>
    </submittedName>
</protein>
<evidence type="ECO:0000313" key="1">
    <source>
        <dbReference type="EMBL" id="CAH3015999.1"/>
    </source>
</evidence>
<proteinExistence type="predicted"/>
<dbReference type="Proteomes" id="UP001159427">
    <property type="component" value="Unassembled WGS sequence"/>
</dbReference>
<dbReference type="EMBL" id="CALNXI010000033">
    <property type="protein sequence ID" value="CAH3015999.1"/>
    <property type="molecule type" value="Genomic_DNA"/>
</dbReference>
<sequence>MARPNSLQVCAKELMRRCKAPTVCAGEKGAEECGSVYLERSEVNHWFCNSGLICSSKKTVTMVIASHRAVKTARDVLISYGYSILQKRDPSRTLG</sequence>
<gene>
    <name evidence="1" type="ORF">PEVE_00024633</name>
</gene>
<accession>A0ABN8LFZ4</accession>